<keyword evidence="8 9" id="KW-0807">Transducer</keyword>
<keyword evidence="7 9" id="KW-0675">Receptor</keyword>
<dbReference type="PRINTS" id="PR00237">
    <property type="entry name" value="GPCRRHODOPSN"/>
</dbReference>
<dbReference type="PROSITE" id="PS50262">
    <property type="entry name" value="G_PROTEIN_RECEP_F1_2"/>
    <property type="match status" value="1"/>
</dbReference>
<dbReference type="PROSITE" id="PS00237">
    <property type="entry name" value="G_PROTEIN_RECEP_F1_1"/>
    <property type="match status" value="1"/>
</dbReference>
<dbReference type="PANTHER" id="PTHR24243:SF107">
    <property type="entry name" value="NEUROPEPTIDES CAPA RECEPTOR"/>
    <property type="match status" value="1"/>
</dbReference>
<evidence type="ECO:0000256" key="6">
    <source>
        <dbReference type="ARBA" id="ARBA00023136"/>
    </source>
</evidence>
<accession>A0A7R9F9T1</accession>
<protein>
    <recommendedName>
        <fullName evidence="11">G-protein coupled receptors family 1 profile domain-containing protein</fullName>
    </recommendedName>
</protein>
<evidence type="ECO:0000259" key="11">
    <source>
        <dbReference type="PROSITE" id="PS50262"/>
    </source>
</evidence>
<keyword evidence="5 9" id="KW-0297">G-protein coupled receptor</keyword>
<keyword evidence="6 10" id="KW-0472">Membrane</keyword>
<keyword evidence="4 10" id="KW-1133">Transmembrane helix</keyword>
<keyword evidence="3 9" id="KW-0812">Transmembrane</keyword>
<evidence type="ECO:0000256" key="4">
    <source>
        <dbReference type="ARBA" id="ARBA00022989"/>
    </source>
</evidence>
<feature type="transmembrane region" description="Helical" evidence="10">
    <location>
        <begin position="98"/>
        <end position="122"/>
    </location>
</feature>
<evidence type="ECO:0000256" key="2">
    <source>
        <dbReference type="ARBA" id="ARBA00010663"/>
    </source>
</evidence>
<feature type="domain" description="G-protein coupled receptors family 1 profile" evidence="11">
    <location>
        <begin position="44"/>
        <end position="220"/>
    </location>
</feature>
<name>A0A7R9F9T1_9NEOP</name>
<evidence type="ECO:0000256" key="1">
    <source>
        <dbReference type="ARBA" id="ARBA00004141"/>
    </source>
</evidence>
<gene>
    <name evidence="12" type="ORF">TBIB3V08_LOCUS10883</name>
</gene>
<dbReference type="Gene3D" id="1.20.1070.10">
    <property type="entry name" value="Rhodopsin 7-helix transmembrane proteins"/>
    <property type="match status" value="1"/>
</dbReference>
<dbReference type="AlphaFoldDB" id="A0A7R9F9T1"/>
<evidence type="ECO:0000256" key="5">
    <source>
        <dbReference type="ARBA" id="ARBA00023040"/>
    </source>
</evidence>
<comment type="subcellular location">
    <subcellularLocation>
        <location evidence="1">Membrane</location>
        <topology evidence="1">Multi-pass membrane protein</topology>
    </subcellularLocation>
</comment>
<evidence type="ECO:0000256" key="7">
    <source>
        <dbReference type="ARBA" id="ARBA00023170"/>
    </source>
</evidence>
<evidence type="ECO:0000256" key="10">
    <source>
        <dbReference type="SAM" id="Phobius"/>
    </source>
</evidence>
<organism evidence="12">
    <name type="scientific">Timema bartmani</name>
    <dbReference type="NCBI Taxonomy" id="61472"/>
    <lineage>
        <taxon>Eukaryota</taxon>
        <taxon>Metazoa</taxon>
        <taxon>Ecdysozoa</taxon>
        <taxon>Arthropoda</taxon>
        <taxon>Hexapoda</taxon>
        <taxon>Insecta</taxon>
        <taxon>Pterygota</taxon>
        <taxon>Neoptera</taxon>
        <taxon>Polyneoptera</taxon>
        <taxon>Phasmatodea</taxon>
        <taxon>Timematodea</taxon>
        <taxon>Timematoidea</taxon>
        <taxon>Timematidae</taxon>
        <taxon>Timema</taxon>
    </lineage>
</organism>
<dbReference type="PANTHER" id="PTHR24243">
    <property type="entry name" value="G-PROTEIN COUPLED RECEPTOR"/>
    <property type="match status" value="1"/>
</dbReference>
<proteinExistence type="inferred from homology"/>
<comment type="similarity">
    <text evidence="2 9">Belongs to the G-protein coupled receptor 1 family.</text>
</comment>
<dbReference type="GO" id="GO:0005886">
    <property type="term" value="C:plasma membrane"/>
    <property type="evidence" value="ECO:0007669"/>
    <property type="project" value="TreeGrafter"/>
</dbReference>
<sequence>MVNADRPRRHRTIAVKEANVPSMERSPDSSLPYDIGVYWQQYPWTLGETLCKLRALVSEMTSYTSVLTIVAFSMERYLAICHPLHSYTMSNLERAWKIIAFLWLLSLVSAVPFAVFTSVNYVNYPPGNLLSLQDSDNPVLESAFCAMLDENIPVNWPIYEMSSFIFFIVPMLVILVLYVLMALKIRSRTNQALGKRFSSTNSDSNRTWDSRTKAILRMLG</sequence>
<evidence type="ECO:0000256" key="8">
    <source>
        <dbReference type="ARBA" id="ARBA00023224"/>
    </source>
</evidence>
<evidence type="ECO:0000256" key="3">
    <source>
        <dbReference type="ARBA" id="ARBA00022692"/>
    </source>
</evidence>
<feature type="transmembrane region" description="Helical" evidence="10">
    <location>
        <begin position="164"/>
        <end position="183"/>
    </location>
</feature>
<evidence type="ECO:0000313" key="12">
    <source>
        <dbReference type="EMBL" id="CAD7448599.1"/>
    </source>
</evidence>
<dbReference type="SUPFAM" id="SSF81321">
    <property type="entry name" value="Family A G protein-coupled receptor-like"/>
    <property type="match status" value="1"/>
</dbReference>
<dbReference type="InterPro" id="IPR000276">
    <property type="entry name" value="GPCR_Rhodpsn"/>
</dbReference>
<dbReference type="GO" id="GO:0008188">
    <property type="term" value="F:neuropeptide receptor activity"/>
    <property type="evidence" value="ECO:0007669"/>
    <property type="project" value="TreeGrafter"/>
</dbReference>
<dbReference type="InterPro" id="IPR017452">
    <property type="entry name" value="GPCR_Rhodpsn_7TM"/>
</dbReference>
<evidence type="ECO:0000256" key="9">
    <source>
        <dbReference type="RuleBase" id="RU000688"/>
    </source>
</evidence>
<dbReference type="Pfam" id="PF00001">
    <property type="entry name" value="7tm_1"/>
    <property type="match status" value="1"/>
</dbReference>
<reference evidence="12" key="1">
    <citation type="submission" date="2020-11" db="EMBL/GenBank/DDBJ databases">
        <authorList>
            <person name="Tran Van P."/>
        </authorList>
    </citation>
    <scope>NUCLEOTIDE SEQUENCE</scope>
</reference>
<dbReference type="EMBL" id="OD570222">
    <property type="protein sequence ID" value="CAD7448599.1"/>
    <property type="molecule type" value="Genomic_DNA"/>
</dbReference>